<dbReference type="AlphaFoldDB" id="A0A8H6KCW7"/>
<dbReference type="OrthoDB" id="5428890at2759"/>
<accession>A0A8H6KCW7</accession>
<keyword evidence="1" id="KW-0812">Transmembrane</keyword>
<sequence length="368" mass="41818">MATPRKLEAGIIEAASAKQPQVTLRQKKSVFKTIFGRKLKCTDDRLNYELMFQTIDEHASYKKDGPLTDAVIKAKIKCINSCIAHLRLFLRNAWDEAILDFEPHDQFVASSACPDIAKVLEVAFDIWIHVKVPGQNLVTGSKEDNPYNFRWDHESSLSENMNRHVFPRTSGTFSPGSDLAASDLQRFYPVRIVRTLCVNNHLRYNRDPSDKGKPNLEVFINWSALAFLEADNPTQTWLGANHPIPDGLSADVSDIENEKTEDAKRAWRLVQEARASERPQFQFFADRLRYVHTLYHTSPDGWWQPLFDRRNREKHLTLVIAVFAFLFAHLSTATGAISATYAVMQYNLAVNMACAEAADTPRLAKYCG</sequence>
<keyword evidence="1" id="KW-0472">Membrane</keyword>
<feature type="transmembrane region" description="Helical" evidence="1">
    <location>
        <begin position="316"/>
        <end position="343"/>
    </location>
</feature>
<protein>
    <submittedName>
        <fullName evidence="2">Uncharacterized protein</fullName>
    </submittedName>
</protein>
<dbReference type="Proteomes" id="UP000639643">
    <property type="component" value="Unassembled WGS sequence"/>
</dbReference>
<keyword evidence="1" id="KW-1133">Transmembrane helix</keyword>
<evidence type="ECO:0000256" key="1">
    <source>
        <dbReference type="SAM" id="Phobius"/>
    </source>
</evidence>
<name>A0A8H6KCW7_9PEZI</name>
<evidence type="ECO:0000313" key="3">
    <source>
        <dbReference type="Proteomes" id="UP000639643"/>
    </source>
</evidence>
<evidence type="ECO:0000313" key="2">
    <source>
        <dbReference type="EMBL" id="KAF6829154.1"/>
    </source>
</evidence>
<comment type="caution">
    <text evidence="2">The sequence shown here is derived from an EMBL/GenBank/DDBJ whole genome shotgun (WGS) entry which is preliminary data.</text>
</comment>
<organism evidence="2 3">
    <name type="scientific">Colletotrichum musicola</name>
    <dbReference type="NCBI Taxonomy" id="2175873"/>
    <lineage>
        <taxon>Eukaryota</taxon>
        <taxon>Fungi</taxon>
        <taxon>Dikarya</taxon>
        <taxon>Ascomycota</taxon>
        <taxon>Pezizomycotina</taxon>
        <taxon>Sordariomycetes</taxon>
        <taxon>Hypocreomycetidae</taxon>
        <taxon>Glomerellales</taxon>
        <taxon>Glomerellaceae</taxon>
        <taxon>Colletotrichum</taxon>
        <taxon>Colletotrichum orchidearum species complex</taxon>
    </lineage>
</organism>
<gene>
    <name evidence="2" type="ORF">CMUS01_08268</name>
</gene>
<keyword evidence="3" id="KW-1185">Reference proteome</keyword>
<dbReference type="EMBL" id="WIGM01000317">
    <property type="protein sequence ID" value="KAF6829154.1"/>
    <property type="molecule type" value="Genomic_DNA"/>
</dbReference>
<reference evidence="2" key="1">
    <citation type="journal article" date="2020" name="Phytopathology">
        <title>Genome Sequence Resources of Colletotrichum truncatum, C. plurivorum, C. musicola, and C. sojae: Four Species Pathogenic to Soybean (Glycine max).</title>
        <authorList>
            <person name="Rogerio F."/>
            <person name="Boufleur T.R."/>
            <person name="Ciampi-Guillardi M."/>
            <person name="Sukno S.A."/>
            <person name="Thon M.R."/>
            <person name="Massola Junior N.S."/>
            <person name="Baroncelli R."/>
        </authorList>
    </citation>
    <scope>NUCLEOTIDE SEQUENCE</scope>
    <source>
        <strain evidence="2">LFN0074</strain>
    </source>
</reference>
<proteinExistence type="predicted"/>